<feature type="compositionally biased region" description="Low complexity" evidence="8">
    <location>
        <begin position="94"/>
        <end position="120"/>
    </location>
</feature>
<organism evidence="10 11">
    <name type="scientific">Panicum miliaceum</name>
    <name type="common">Proso millet</name>
    <name type="synonym">Broomcorn millet</name>
    <dbReference type="NCBI Taxonomy" id="4540"/>
    <lineage>
        <taxon>Eukaryota</taxon>
        <taxon>Viridiplantae</taxon>
        <taxon>Streptophyta</taxon>
        <taxon>Embryophyta</taxon>
        <taxon>Tracheophyta</taxon>
        <taxon>Spermatophyta</taxon>
        <taxon>Magnoliopsida</taxon>
        <taxon>Liliopsida</taxon>
        <taxon>Poales</taxon>
        <taxon>Poaceae</taxon>
        <taxon>PACMAD clade</taxon>
        <taxon>Panicoideae</taxon>
        <taxon>Panicodae</taxon>
        <taxon>Paniceae</taxon>
        <taxon>Panicinae</taxon>
        <taxon>Panicum</taxon>
        <taxon>Panicum sect. Panicum</taxon>
    </lineage>
</organism>
<comment type="caution">
    <text evidence="10">The sequence shown here is derived from an EMBL/GenBank/DDBJ whole genome shotgun (WGS) entry which is preliminary data.</text>
</comment>
<feature type="compositionally biased region" description="Basic residues" evidence="8">
    <location>
        <begin position="206"/>
        <end position="218"/>
    </location>
</feature>
<feature type="region of interest" description="Disordered" evidence="8">
    <location>
        <begin position="80"/>
        <end position="135"/>
    </location>
</feature>
<dbReference type="PROSITE" id="PS50811">
    <property type="entry name" value="WRKY"/>
    <property type="match status" value="1"/>
</dbReference>
<reference evidence="11" key="1">
    <citation type="journal article" date="2019" name="Nat. Commun.">
        <title>The genome of broomcorn millet.</title>
        <authorList>
            <person name="Zou C."/>
            <person name="Miki D."/>
            <person name="Li D."/>
            <person name="Tang Q."/>
            <person name="Xiao L."/>
            <person name="Rajput S."/>
            <person name="Deng P."/>
            <person name="Jia W."/>
            <person name="Huang R."/>
            <person name="Zhang M."/>
            <person name="Sun Y."/>
            <person name="Hu J."/>
            <person name="Fu X."/>
            <person name="Schnable P.S."/>
            <person name="Li F."/>
            <person name="Zhang H."/>
            <person name="Feng B."/>
            <person name="Zhu X."/>
            <person name="Liu R."/>
            <person name="Schnable J.C."/>
            <person name="Zhu J.-K."/>
            <person name="Zhang H."/>
        </authorList>
    </citation>
    <scope>NUCLEOTIDE SEQUENCE [LARGE SCALE GENOMIC DNA]</scope>
</reference>
<gene>
    <name evidence="10" type="ORF">C2845_PM08G19450</name>
</gene>
<comment type="subcellular location">
    <subcellularLocation>
        <location evidence="1">Nucleus</location>
    </subcellularLocation>
</comment>
<keyword evidence="11" id="KW-1185">Reference proteome</keyword>
<feature type="compositionally biased region" description="Low complexity" evidence="8">
    <location>
        <begin position="1"/>
        <end position="17"/>
    </location>
</feature>
<evidence type="ECO:0000256" key="2">
    <source>
        <dbReference type="ARBA" id="ARBA00023015"/>
    </source>
</evidence>
<feature type="region of interest" description="Disordered" evidence="8">
    <location>
        <begin position="1"/>
        <end position="44"/>
    </location>
</feature>
<keyword evidence="3" id="KW-0238">DNA-binding</keyword>
<dbReference type="InterPro" id="IPR044810">
    <property type="entry name" value="WRKY_plant"/>
</dbReference>
<comment type="similarity">
    <text evidence="7">Belongs to the WRKY group II-e family.</text>
</comment>
<dbReference type="PANTHER" id="PTHR32096:SF23">
    <property type="entry name" value="OS01G0624700 PROTEIN"/>
    <property type="match status" value="1"/>
</dbReference>
<dbReference type="STRING" id="4540.A0A3L6R1B6"/>
<evidence type="ECO:0000256" key="4">
    <source>
        <dbReference type="ARBA" id="ARBA00023163"/>
    </source>
</evidence>
<dbReference type="Pfam" id="PF03106">
    <property type="entry name" value="WRKY"/>
    <property type="match status" value="1"/>
</dbReference>
<dbReference type="InterPro" id="IPR003657">
    <property type="entry name" value="WRKY_dom"/>
</dbReference>
<dbReference type="SUPFAM" id="SSF118290">
    <property type="entry name" value="WRKY DNA-binding domain"/>
    <property type="match status" value="1"/>
</dbReference>
<name>A0A3L6R1B6_PANMI</name>
<dbReference type="GO" id="GO:0000976">
    <property type="term" value="F:transcription cis-regulatory region binding"/>
    <property type="evidence" value="ECO:0007669"/>
    <property type="project" value="TreeGrafter"/>
</dbReference>
<dbReference type="InterPro" id="IPR036576">
    <property type="entry name" value="WRKY_dom_sf"/>
</dbReference>
<sequence>MRARAGPGRAAARVPVPKVNPIPSSSSPDEHHAARVPPRPVKGWEGRSPLFMRAVLLLVMTEHFNDWDLHAVVRSCGSVAHTDQPAEPGRPRGADAGPRAEAAAEAEAAPAEPAAPPARAARGHERAPPPPPAKGAALLYDLEYLDLDHKPFLLPVTPPPLGARAAGDDAREREVMISFPAAAAASTSGAQQRAVPLGRKAGARTPRPKRSKKSQLKKVVREMPVADGGASSSDPWAWRKYGQKPIKGSPYPRGYYKCSSMKGCMARKLVERSPAKPGVLIVTYMAEHCHPVPTQLKALAGTTRHRSSSSGAASSSPKSHDHEQQGPPSVGAAAEDAARCDVDSNGKSALEFGGEEMAAVDDENELWPAGMDLDELLAPVDDDFDFEHAIEDGDGVLGRRLSL</sequence>
<accession>A0A3L6R1B6</accession>
<evidence type="ECO:0000256" key="5">
    <source>
        <dbReference type="ARBA" id="ARBA00023242"/>
    </source>
</evidence>
<dbReference type="SMART" id="SM00774">
    <property type="entry name" value="WRKY"/>
    <property type="match status" value="1"/>
</dbReference>
<evidence type="ECO:0000256" key="1">
    <source>
        <dbReference type="ARBA" id="ARBA00004123"/>
    </source>
</evidence>
<evidence type="ECO:0000259" key="9">
    <source>
        <dbReference type="PROSITE" id="PS50811"/>
    </source>
</evidence>
<keyword evidence="4" id="KW-0804">Transcription</keyword>
<dbReference type="OrthoDB" id="662136at2759"/>
<dbReference type="PANTHER" id="PTHR32096">
    <property type="entry name" value="WRKY TRANSCRIPTION FACTOR 30-RELATED-RELATED"/>
    <property type="match status" value="1"/>
</dbReference>
<evidence type="ECO:0000256" key="7">
    <source>
        <dbReference type="ARBA" id="ARBA00060761"/>
    </source>
</evidence>
<evidence type="ECO:0000256" key="6">
    <source>
        <dbReference type="ARBA" id="ARBA00059805"/>
    </source>
</evidence>
<dbReference type="GO" id="GO:0003700">
    <property type="term" value="F:DNA-binding transcription factor activity"/>
    <property type="evidence" value="ECO:0007669"/>
    <property type="project" value="InterPro"/>
</dbReference>
<keyword evidence="2" id="KW-0805">Transcription regulation</keyword>
<keyword evidence="5" id="KW-0539">Nucleus</keyword>
<feature type="region of interest" description="Disordered" evidence="8">
    <location>
        <begin position="187"/>
        <end position="219"/>
    </location>
</feature>
<dbReference type="FunFam" id="2.20.25.80:FF:000005">
    <property type="entry name" value="probable WRKY transcription factor 14"/>
    <property type="match status" value="1"/>
</dbReference>
<evidence type="ECO:0000313" key="10">
    <source>
        <dbReference type="EMBL" id="RLM93064.1"/>
    </source>
</evidence>
<dbReference type="Gene3D" id="2.20.25.80">
    <property type="entry name" value="WRKY domain"/>
    <property type="match status" value="1"/>
</dbReference>
<evidence type="ECO:0000313" key="11">
    <source>
        <dbReference type="Proteomes" id="UP000275267"/>
    </source>
</evidence>
<feature type="region of interest" description="Disordered" evidence="8">
    <location>
        <begin position="300"/>
        <end position="338"/>
    </location>
</feature>
<dbReference type="Proteomes" id="UP000275267">
    <property type="component" value="Unassembled WGS sequence"/>
</dbReference>
<evidence type="ECO:0000256" key="3">
    <source>
        <dbReference type="ARBA" id="ARBA00023125"/>
    </source>
</evidence>
<dbReference type="AlphaFoldDB" id="A0A3L6R1B6"/>
<protein>
    <submittedName>
        <fullName evidence="10">WRKY transcription factor 65</fullName>
    </submittedName>
</protein>
<proteinExistence type="inferred from homology"/>
<feature type="domain" description="WRKY" evidence="9">
    <location>
        <begin position="233"/>
        <end position="293"/>
    </location>
</feature>
<dbReference type="EMBL" id="PQIB02000010">
    <property type="protein sequence ID" value="RLM93064.1"/>
    <property type="molecule type" value="Genomic_DNA"/>
</dbReference>
<comment type="function">
    <text evidence="6">Transcription factor. Interacts specifically with the W box (5'-(T)TGAC[CT]-3'), a frequently occurring elicitor-responsive cis-acting element.</text>
</comment>
<evidence type="ECO:0000256" key="8">
    <source>
        <dbReference type="SAM" id="MobiDB-lite"/>
    </source>
</evidence>
<dbReference type="GO" id="GO:0005634">
    <property type="term" value="C:nucleus"/>
    <property type="evidence" value="ECO:0007669"/>
    <property type="project" value="UniProtKB-SubCell"/>
</dbReference>